<reference evidence="1" key="1">
    <citation type="submission" date="2023-04" db="EMBL/GenBank/DDBJ databases">
        <title>A chromosome-level genome assembly of the parasitoid wasp Eretmocerus hayati.</title>
        <authorList>
            <person name="Zhong Y."/>
            <person name="Liu S."/>
            <person name="Liu Y."/>
        </authorList>
    </citation>
    <scope>NUCLEOTIDE SEQUENCE</scope>
    <source>
        <strain evidence="1">ZJU_SS_LIU_2023</strain>
    </source>
</reference>
<comment type="caution">
    <text evidence="1">The sequence shown here is derived from an EMBL/GenBank/DDBJ whole genome shotgun (WGS) entry which is preliminary data.</text>
</comment>
<dbReference type="EMBL" id="CM056741">
    <property type="protein sequence ID" value="KAJ8687004.1"/>
    <property type="molecule type" value="Genomic_DNA"/>
</dbReference>
<evidence type="ECO:0000313" key="2">
    <source>
        <dbReference type="Proteomes" id="UP001239111"/>
    </source>
</evidence>
<keyword evidence="2" id="KW-1185">Reference proteome</keyword>
<organism evidence="1 2">
    <name type="scientific">Eretmocerus hayati</name>
    <dbReference type="NCBI Taxonomy" id="131215"/>
    <lineage>
        <taxon>Eukaryota</taxon>
        <taxon>Metazoa</taxon>
        <taxon>Ecdysozoa</taxon>
        <taxon>Arthropoda</taxon>
        <taxon>Hexapoda</taxon>
        <taxon>Insecta</taxon>
        <taxon>Pterygota</taxon>
        <taxon>Neoptera</taxon>
        <taxon>Endopterygota</taxon>
        <taxon>Hymenoptera</taxon>
        <taxon>Apocrita</taxon>
        <taxon>Proctotrupomorpha</taxon>
        <taxon>Chalcidoidea</taxon>
        <taxon>Aphelinidae</taxon>
        <taxon>Aphelininae</taxon>
        <taxon>Eretmocerus</taxon>
    </lineage>
</organism>
<evidence type="ECO:0000313" key="1">
    <source>
        <dbReference type="EMBL" id="KAJ8687004.1"/>
    </source>
</evidence>
<proteinExistence type="predicted"/>
<protein>
    <submittedName>
        <fullName evidence="1">Uncharacterized protein</fullName>
    </submittedName>
</protein>
<dbReference type="Proteomes" id="UP001239111">
    <property type="component" value="Chromosome 1"/>
</dbReference>
<accession>A0ACC2PWI9</accession>
<name>A0ACC2PWI9_9HYME</name>
<sequence>MEQRPYNKEDPEKIRQILRNGAVPPPTDWPFVVCDVLWYTDTLDAVDSMIKLCQDESVSQSRCSTASVPPKKMLSQKLDSVPRILPKSTKAKSLAVDIPKSDFQEPFVEQIPILTDTVAAHLTDFYGEVHGGTSPNSVHAEHFSHLVTQVDIASSIGNSGDLAPSPLMIKQHPSADTAYDEILGMLANLCKKINDFQKYSKQRFASIEAKINSMEKDLNQLSVDVKENRLLKRNEEIMTESEFAQKHNLKFLLESIDDFKAFEAKIGPEMLVQEVISPEETVQEVINSQVFEDLKTHLISNTDSSLDVKISCDRLFKAMFNGDIMRAITSQRASRTDATKIVLKTTRFFTCMRDAFTHVYANKVVVNGDGTKKTVVIGDGKIILDHIGTIINKGHEWGNPRSKAKSRKSDGDPDEVSRENSVDGNKRKSSDTVNQVPKRRSNTDTSHDQNEVLCEKSTNVIEFCMKNIV</sequence>
<gene>
    <name evidence="1" type="ORF">QAD02_022798</name>
</gene>